<evidence type="ECO:0000256" key="7">
    <source>
        <dbReference type="ARBA" id="ARBA00023136"/>
    </source>
</evidence>
<feature type="transmembrane region" description="Helical" evidence="8">
    <location>
        <begin position="166"/>
        <end position="186"/>
    </location>
</feature>
<name>A0A7G9FZQ9_9FIRM</name>
<protein>
    <recommendedName>
        <fullName evidence="8">Probable membrane transporter protein</fullName>
    </recommendedName>
</protein>
<evidence type="ECO:0000313" key="9">
    <source>
        <dbReference type="EMBL" id="QNM04041.1"/>
    </source>
</evidence>
<evidence type="ECO:0000256" key="2">
    <source>
        <dbReference type="ARBA" id="ARBA00009142"/>
    </source>
</evidence>
<feature type="transmembrane region" description="Helical" evidence="8">
    <location>
        <begin position="222"/>
        <end position="240"/>
    </location>
</feature>
<evidence type="ECO:0000256" key="1">
    <source>
        <dbReference type="ARBA" id="ARBA00004651"/>
    </source>
</evidence>
<dbReference type="AlphaFoldDB" id="A0A7G9FZQ9"/>
<keyword evidence="10" id="KW-1185">Reference proteome</keyword>
<dbReference type="Proteomes" id="UP000515981">
    <property type="component" value="Chromosome"/>
</dbReference>
<dbReference type="InterPro" id="IPR052017">
    <property type="entry name" value="TSUP"/>
</dbReference>
<organism evidence="9 10">
    <name type="scientific">Simiaoa sunii</name>
    <dbReference type="NCBI Taxonomy" id="2763672"/>
    <lineage>
        <taxon>Bacteria</taxon>
        <taxon>Bacillati</taxon>
        <taxon>Bacillota</taxon>
        <taxon>Clostridia</taxon>
        <taxon>Lachnospirales</taxon>
        <taxon>Lachnospiraceae</taxon>
        <taxon>Simiaoa</taxon>
    </lineage>
</organism>
<feature type="transmembrane region" description="Helical" evidence="8">
    <location>
        <begin position="90"/>
        <end position="109"/>
    </location>
</feature>
<dbReference type="InterPro" id="IPR002781">
    <property type="entry name" value="TM_pro_TauE-like"/>
</dbReference>
<evidence type="ECO:0000256" key="6">
    <source>
        <dbReference type="ARBA" id="ARBA00022989"/>
    </source>
</evidence>
<feature type="transmembrane region" description="Helical" evidence="8">
    <location>
        <begin position="65"/>
        <end position="84"/>
    </location>
</feature>
<evidence type="ECO:0000256" key="8">
    <source>
        <dbReference type="RuleBase" id="RU363041"/>
    </source>
</evidence>
<accession>A0A7G9FZQ9</accession>
<dbReference type="PANTHER" id="PTHR30269:SF37">
    <property type="entry name" value="MEMBRANE TRANSPORTER PROTEIN"/>
    <property type="match status" value="1"/>
</dbReference>
<keyword evidence="4 8" id="KW-1003">Cell membrane</keyword>
<dbReference type="PANTHER" id="PTHR30269">
    <property type="entry name" value="TRANSMEMBRANE PROTEIN YFCA"/>
    <property type="match status" value="1"/>
</dbReference>
<keyword evidence="5 8" id="KW-0812">Transmembrane</keyword>
<dbReference type="GO" id="GO:0005886">
    <property type="term" value="C:plasma membrane"/>
    <property type="evidence" value="ECO:0007669"/>
    <property type="project" value="UniProtKB-SubCell"/>
</dbReference>
<comment type="similarity">
    <text evidence="2 8">Belongs to the 4-toluene sulfonate uptake permease (TSUP) (TC 2.A.102) family.</text>
</comment>
<dbReference type="KEGG" id="ssun:H9Q77_00450"/>
<evidence type="ECO:0000256" key="5">
    <source>
        <dbReference type="ARBA" id="ARBA00022692"/>
    </source>
</evidence>
<proteinExistence type="inferred from homology"/>
<feature type="transmembrane region" description="Helical" evidence="8">
    <location>
        <begin position="129"/>
        <end position="154"/>
    </location>
</feature>
<feature type="transmembrane region" description="Helical" evidence="8">
    <location>
        <begin position="193"/>
        <end position="210"/>
    </location>
</feature>
<keyword evidence="3" id="KW-0813">Transport</keyword>
<gene>
    <name evidence="9" type="ORF">H9Q77_00450</name>
</gene>
<sequence length="243" mass="26551">MYWILATLTAFFIKGLCGFANTLVFTSILSFGIVNANISPVELLIGYPSNLILVWKKRASLHPRIFFLPMLFVLAGSIPGAFILKYINANIVKIIFGIVVIGIGIQMWFQQKGAKNEETFSPKKVSPLFTVIVGLSAGLLSGLFGVGALLAVYMTSVCEDNDAFKANISAVFAVESTFRICLYSALGLIRFETIRQAILLIPLMLLGLFLGLKSSDLMDEKLIRKIVILLLILSGIVLVAKSI</sequence>
<dbReference type="Pfam" id="PF01925">
    <property type="entry name" value="TauE"/>
    <property type="match status" value="1"/>
</dbReference>
<dbReference type="EMBL" id="CP060633">
    <property type="protein sequence ID" value="QNM04041.1"/>
    <property type="molecule type" value="Genomic_DNA"/>
</dbReference>
<reference evidence="9 10" key="1">
    <citation type="submission" date="2020-08" db="EMBL/GenBank/DDBJ databases">
        <authorList>
            <person name="Liu C."/>
            <person name="Sun Q."/>
        </authorList>
    </citation>
    <scope>NUCLEOTIDE SEQUENCE [LARGE SCALE GENOMIC DNA]</scope>
    <source>
        <strain evidence="9 10">NSJ-8</strain>
    </source>
</reference>
<keyword evidence="6 8" id="KW-1133">Transmembrane helix</keyword>
<evidence type="ECO:0000256" key="3">
    <source>
        <dbReference type="ARBA" id="ARBA00022448"/>
    </source>
</evidence>
<evidence type="ECO:0000256" key="4">
    <source>
        <dbReference type="ARBA" id="ARBA00022475"/>
    </source>
</evidence>
<evidence type="ECO:0000313" key="10">
    <source>
        <dbReference type="Proteomes" id="UP000515981"/>
    </source>
</evidence>
<keyword evidence="7 8" id="KW-0472">Membrane</keyword>
<comment type="subcellular location">
    <subcellularLocation>
        <location evidence="1 8">Cell membrane</location>
        <topology evidence="1 8">Multi-pass membrane protein</topology>
    </subcellularLocation>
</comment>